<keyword evidence="7" id="KW-0408">Iron</keyword>
<dbReference type="InterPro" id="IPR012839">
    <property type="entry name" value="Organic_radical_activase"/>
</dbReference>
<organism evidence="12 13">
    <name type="scientific">Biomaibacter acetigenes</name>
    <dbReference type="NCBI Taxonomy" id="2316383"/>
    <lineage>
        <taxon>Bacteria</taxon>
        <taxon>Bacillati</taxon>
        <taxon>Bacillota</taxon>
        <taxon>Clostridia</taxon>
        <taxon>Thermosediminibacterales</taxon>
        <taxon>Tepidanaerobacteraceae</taxon>
        <taxon>Biomaibacter</taxon>
    </lineage>
</organism>
<evidence type="ECO:0000256" key="4">
    <source>
        <dbReference type="ARBA" id="ARBA00022691"/>
    </source>
</evidence>
<dbReference type="SFLD" id="SFLDG01066">
    <property type="entry name" value="organic_radical-activating_enz"/>
    <property type="match status" value="1"/>
</dbReference>
<sequence>MSIIQKHEGIIFDIQRYSIHDGPGIRTVVFLKGCPLRCLWCCNPESQLTNPQLSFIQSKCIGCLECIKICPNKAIRFDKEKGFLIDYKLCDMCGRCSDVCYPGARVIIGKKMSVDEVIAEVIKDKSFYNRSNGGVTLSGGEVLLQWGFAKEILKKCKELNINTAIETCGYCKWEYFTEVLEYVDLVLYDLKHLDSAEHKRLTGVDNQLILENAAKVVKKGKEMIIRVPLIPSLNDSKDNIMMLVDFVSTLEKVKEIDLLPYHQLGVSKYNQIGQTYKLNEINPPSKEKINDIKRYIENRGFLVKVGG</sequence>
<dbReference type="SFLD" id="SFLDG01118">
    <property type="entry name" value="activating_enzymes__group_2"/>
    <property type="match status" value="1"/>
</dbReference>
<comment type="catalytic activity">
    <reaction evidence="9">
        <text>glycyl-[protein] + reduced [flavodoxin] + S-adenosyl-L-methionine = glycin-2-yl radical-[protein] + semiquinone [flavodoxin] + 5'-deoxyadenosine + L-methionine + H(+)</text>
        <dbReference type="Rhea" id="RHEA:61976"/>
        <dbReference type="Rhea" id="RHEA-COMP:10622"/>
        <dbReference type="Rhea" id="RHEA-COMP:14480"/>
        <dbReference type="Rhea" id="RHEA-COMP:15993"/>
        <dbReference type="Rhea" id="RHEA-COMP:15994"/>
        <dbReference type="ChEBI" id="CHEBI:15378"/>
        <dbReference type="ChEBI" id="CHEBI:17319"/>
        <dbReference type="ChEBI" id="CHEBI:29947"/>
        <dbReference type="ChEBI" id="CHEBI:32722"/>
        <dbReference type="ChEBI" id="CHEBI:57618"/>
        <dbReference type="ChEBI" id="CHEBI:57844"/>
        <dbReference type="ChEBI" id="CHEBI:59789"/>
        <dbReference type="ChEBI" id="CHEBI:140311"/>
    </reaction>
</comment>
<evidence type="ECO:0000256" key="8">
    <source>
        <dbReference type="ARBA" id="ARBA00023014"/>
    </source>
</evidence>
<keyword evidence="5" id="KW-0479">Metal-binding</keyword>
<dbReference type="PANTHER" id="PTHR30352">
    <property type="entry name" value="PYRUVATE FORMATE-LYASE-ACTIVATING ENZYME"/>
    <property type="match status" value="1"/>
</dbReference>
<keyword evidence="3" id="KW-0004">4Fe-4S</keyword>
<dbReference type="InterPro" id="IPR040074">
    <property type="entry name" value="BssD/PflA/YjjW"/>
</dbReference>
<dbReference type="InterPro" id="IPR007197">
    <property type="entry name" value="rSAM"/>
</dbReference>
<feature type="domain" description="Radical SAM core" evidence="11">
    <location>
        <begin position="20"/>
        <end position="299"/>
    </location>
</feature>
<dbReference type="Gene3D" id="3.30.70.20">
    <property type="match status" value="1"/>
</dbReference>
<evidence type="ECO:0000256" key="1">
    <source>
        <dbReference type="ARBA" id="ARBA00001966"/>
    </source>
</evidence>
<evidence type="ECO:0000256" key="3">
    <source>
        <dbReference type="ARBA" id="ARBA00022485"/>
    </source>
</evidence>
<keyword evidence="6" id="KW-0560">Oxidoreductase</keyword>
<dbReference type="InterPro" id="IPR001989">
    <property type="entry name" value="Radical_activat_CS"/>
</dbReference>
<keyword evidence="13" id="KW-1185">Reference proteome</keyword>
<evidence type="ECO:0000259" key="11">
    <source>
        <dbReference type="PROSITE" id="PS51918"/>
    </source>
</evidence>
<dbReference type="InterPro" id="IPR017900">
    <property type="entry name" value="4Fe4S_Fe_S_CS"/>
</dbReference>
<dbReference type="GO" id="GO:0046872">
    <property type="term" value="F:metal ion binding"/>
    <property type="evidence" value="ECO:0007669"/>
    <property type="project" value="UniProtKB-KW"/>
</dbReference>
<dbReference type="Gene3D" id="3.20.20.70">
    <property type="entry name" value="Aldolase class I"/>
    <property type="match status" value="1"/>
</dbReference>
<comment type="cofactor">
    <cofactor evidence="1">
        <name>[4Fe-4S] cluster</name>
        <dbReference type="ChEBI" id="CHEBI:49883"/>
    </cofactor>
</comment>
<dbReference type="PROSITE" id="PS51379">
    <property type="entry name" value="4FE4S_FER_2"/>
    <property type="match status" value="2"/>
</dbReference>
<dbReference type="SUPFAM" id="SSF102114">
    <property type="entry name" value="Radical SAM enzymes"/>
    <property type="match status" value="1"/>
</dbReference>
<feature type="domain" description="4Fe-4S ferredoxin-type" evidence="10">
    <location>
        <begin position="81"/>
        <end position="110"/>
    </location>
</feature>
<accession>A0A3G2R3Q8</accession>
<dbReference type="InterPro" id="IPR017896">
    <property type="entry name" value="4Fe4S_Fe-S-bd"/>
</dbReference>
<proteinExistence type="inferred from homology"/>
<evidence type="ECO:0000256" key="6">
    <source>
        <dbReference type="ARBA" id="ARBA00023002"/>
    </source>
</evidence>
<dbReference type="PROSITE" id="PS00198">
    <property type="entry name" value="4FE4S_FER_1"/>
    <property type="match status" value="1"/>
</dbReference>
<dbReference type="Proteomes" id="UP000280960">
    <property type="component" value="Chromosome"/>
</dbReference>
<dbReference type="InterPro" id="IPR013785">
    <property type="entry name" value="Aldolase_TIM"/>
</dbReference>
<keyword evidence="8" id="KW-0411">Iron-sulfur</keyword>
<dbReference type="InterPro" id="IPR058240">
    <property type="entry name" value="rSAM_sf"/>
</dbReference>
<dbReference type="NCBIfam" id="TIGR02494">
    <property type="entry name" value="PFLE_PFLC"/>
    <property type="match status" value="1"/>
</dbReference>
<keyword evidence="4" id="KW-0949">S-adenosyl-L-methionine</keyword>
<evidence type="ECO:0000256" key="5">
    <source>
        <dbReference type="ARBA" id="ARBA00022723"/>
    </source>
</evidence>
<evidence type="ECO:0000313" key="13">
    <source>
        <dbReference type="Proteomes" id="UP000280960"/>
    </source>
</evidence>
<protein>
    <submittedName>
        <fullName evidence="12">Glycyl-radical enzyme activating protein</fullName>
    </submittedName>
</protein>
<gene>
    <name evidence="12" type="ORF">D2962_04610</name>
</gene>
<dbReference type="PROSITE" id="PS01087">
    <property type="entry name" value="RADICAL_ACTIVATING"/>
    <property type="match status" value="1"/>
</dbReference>
<dbReference type="PIRSF" id="PIRSF000371">
    <property type="entry name" value="PFL_act_enz"/>
    <property type="match status" value="1"/>
</dbReference>
<dbReference type="KEGG" id="bacg:D2962_04610"/>
<evidence type="ECO:0000256" key="2">
    <source>
        <dbReference type="ARBA" id="ARBA00009777"/>
    </source>
</evidence>
<dbReference type="SFLD" id="SFLDS00029">
    <property type="entry name" value="Radical_SAM"/>
    <property type="match status" value="1"/>
</dbReference>
<dbReference type="EMBL" id="CP033169">
    <property type="protein sequence ID" value="AYO29981.1"/>
    <property type="molecule type" value="Genomic_DNA"/>
</dbReference>
<dbReference type="Pfam" id="PF00037">
    <property type="entry name" value="Fer4"/>
    <property type="match status" value="1"/>
</dbReference>
<evidence type="ECO:0000259" key="10">
    <source>
        <dbReference type="PROSITE" id="PS51379"/>
    </source>
</evidence>
<reference evidence="12 13" key="1">
    <citation type="submission" date="2018-10" db="EMBL/GenBank/DDBJ databases">
        <authorList>
            <person name="Zhang X."/>
        </authorList>
    </citation>
    <scope>NUCLEOTIDE SEQUENCE [LARGE SCALE GENOMIC DNA]</scope>
    <source>
        <strain evidence="12 13">SK-G1</strain>
    </source>
</reference>
<dbReference type="SUPFAM" id="SSF54862">
    <property type="entry name" value="4Fe-4S ferredoxins"/>
    <property type="match status" value="1"/>
</dbReference>
<dbReference type="PANTHER" id="PTHR30352:SF4">
    <property type="entry name" value="PYRUVATE FORMATE-LYASE 2-ACTIVATING ENZYME"/>
    <property type="match status" value="1"/>
</dbReference>
<evidence type="ECO:0000256" key="7">
    <source>
        <dbReference type="ARBA" id="ARBA00023004"/>
    </source>
</evidence>
<name>A0A3G2R3Q8_9FIRM</name>
<dbReference type="Pfam" id="PF04055">
    <property type="entry name" value="Radical_SAM"/>
    <property type="match status" value="1"/>
</dbReference>
<feature type="domain" description="4Fe-4S ferredoxin-type" evidence="10">
    <location>
        <begin position="51"/>
        <end position="80"/>
    </location>
</feature>
<dbReference type="GO" id="GO:0016491">
    <property type="term" value="F:oxidoreductase activity"/>
    <property type="evidence" value="ECO:0007669"/>
    <property type="project" value="UniProtKB-KW"/>
</dbReference>
<comment type="similarity">
    <text evidence="2">Belongs to the organic radical-activating enzymes family.</text>
</comment>
<dbReference type="RefSeq" id="WP_122014277.1">
    <property type="nucleotide sequence ID" value="NZ_CP033169.1"/>
</dbReference>
<evidence type="ECO:0000256" key="9">
    <source>
        <dbReference type="ARBA" id="ARBA00047365"/>
    </source>
</evidence>
<evidence type="ECO:0000313" key="12">
    <source>
        <dbReference type="EMBL" id="AYO29981.1"/>
    </source>
</evidence>
<dbReference type="AlphaFoldDB" id="A0A3G2R3Q8"/>
<dbReference type="PROSITE" id="PS51918">
    <property type="entry name" value="RADICAL_SAM"/>
    <property type="match status" value="1"/>
</dbReference>
<dbReference type="GO" id="GO:0051539">
    <property type="term" value="F:4 iron, 4 sulfur cluster binding"/>
    <property type="evidence" value="ECO:0007669"/>
    <property type="project" value="UniProtKB-KW"/>
</dbReference>
<dbReference type="InterPro" id="IPR034457">
    <property type="entry name" value="Organic_radical-activating"/>
</dbReference>